<reference evidence="2 3" key="1">
    <citation type="submission" date="2010-10" db="EMBL/GenBank/DDBJ databases">
        <authorList>
            <consortium name="The Broad Institute Genome Sequencing Platform"/>
            <person name="Ward D."/>
            <person name="Earl A."/>
            <person name="Feldgarden M."/>
            <person name="Young S.K."/>
            <person name="Gargeya S."/>
            <person name="Zeng Q."/>
            <person name="Alvarado L."/>
            <person name="Berlin A."/>
            <person name="Bochicchio J."/>
            <person name="Chapman S.B."/>
            <person name="Chen Z."/>
            <person name="Freedman E."/>
            <person name="Gellesch M."/>
            <person name="Goldberg J."/>
            <person name="Griggs A."/>
            <person name="Gujja S."/>
            <person name="Heilman E."/>
            <person name="Heiman D."/>
            <person name="Howarth C."/>
            <person name="Mehta T."/>
            <person name="Neiman D."/>
            <person name="Pearson M."/>
            <person name="Roberts A."/>
            <person name="Saif S."/>
            <person name="Shea T."/>
            <person name="Shenoy N."/>
            <person name="Sisk P."/>
            <person name="Stolte C."/>
            <person name="Sykes S."/>
            <person name="White J."/>
            <person name="Yandava C."/>
            <person name="Allen-Vercoe E."/>
            <person name="Sibley C."/>
            <person name="Ambrose C.E."/>
            <person name="Strauss J."/>
            <person name="Daigneault M."/>
            <person name="Haas B."/>
            <person name="Nusbaum C."/>
            <person name="Birren B."/>
        </authorList>
    </citation>
    <scope>NUCLEOTIDE SEQUENCE [LARGE SCALE GENOMIC DNA]</scope>
    <source>
        <strain evidence="2 3">3_1_6</strain>
    </source>
</reference>
<dbReference type="HOGENOM" id="CLU_042626_0_0_7"/>
<dbReference type="OrthoDB" id="9814995at2"/>
<dbReference type="SMART" id="SM00974">
    <property type="entry name" value="T5orf172"/>
    <property type="match status" value="1"/>
</dbReference>
<dbReference type="AlphaFoldDB" id="E5Y921"/>
<protein>
    <recommendedName>
        <fullName evidence="1">Bacteriophage T5 Orf172 DNA-binding domain-containing protein</fullName>
    </recommendedName>
</protein>
<evidence type="ECO:0000259" key="1">
    <source>
        <dbReference type="SMART" id="SM00974"/>
    </source>
</evidence>
<sequence>MKLRSENTRWGKSVDDILHEEDELGLLDGIAIKPKTAQKEDSAVTVFLNLVDFYKRNHRKPDQSNPDEKTLYWQLMGYQTRPELRAKVMHLDSVRLLKPSVTAKIPEPEKEEADTESNVKSLADIFDDDDLDLLDDIDTSIYAVKHVSQKKDKELPDEIASRKPCDDFFRYEKFFQDIHKVLPTKMVMKERIVQESDAKVGQVFILNGLLCLVDSIIKEDTGESKRENPRLRVIFENGTEIDLLKRSLTRALYKDKHGRRVNFDPNLFANGSISISHKDKPTGYVYILSSETKAPALAQLKAAGKLVKIGYSTQDVHERIKNASKDPTYLEAPVNILASIQCFNLNPQKFENLIHAFLHKQRLGMTLISSKGKAYKPEEWFAVDMNTAVEVCKHIIDGTITQYRMDNTSGKIVQKNN</sequence>
<keyword evidence="3" id="KW-1185">Reference proteome</keyword>
<feature type="domain" description="Bacteriophage T5 Orf172 DNA-binding" evidence="1">
    <location>
        <begin position="301"/>
        <end position="395"/>
    </location>
</feature>
<dbReference type="Proteomes" id="UP000006034">
    <property type="component" value="Unassembled WGS sequence"/>
</dbReference>
<dbReference type="RefSeq" id="WP_005028724.1">
    <property type="nucleotide sequence ID" value="NZ_KE150238.1"/>
</dbReference>
<gene>
    <name evidence="2" type="ORF">HMPREF0179_02689</name>
</gene>
<comment type="caution">
    <text evidence="2">The sequence shown here is derived from an EMBL/GenBank/DDBJ whole genome shotgun (WGS) entry which is preliminary data.</text>
</comment>
<dbReference type="GeneID" id="78084919"/>
<dbReference type="STRING" id="563192.HMPREF0179_02689"/>
<name>E5Y921_BILW3</name>
<accession>E5Y921</accession>
<organism evidence="2 3">
    <name type="scientific">Bilophila wadsworthia (strain 3_1_6)</name>
    <dbReference type="NCBI Taxonomy" id="563192"/>
    <lineage>
        <taxon>Bacteria</taxon>
        <taxon>Pseudomonadati</taxon>
        <taxon>Thermodesulfobacteriota</taxon>
        <taxon>Desulfovibrionia</taxon>
        <taxon>Desulfovibrionales</taxon>
        <taxon>Desulfovibrionaceae</taxon>
        <taxon>Bilophila</taxon>
    </lineage>
</organism>
<proteinExistence type="predicted"/>
<dbReference type="eggNOG" id="COG0226">
    <property type="taxonomic scope" value="Bacteria"/>
</dbReference>
<dbReference type="EMBL" id="ADCP02000001">
    <property type="protein sequence ID" value="EFV43498.1"/>
    <property type="molecule type" value="Genomic_DNA"/>
</dbReference>
<dbReference type="Pfam" id="PF13455">
    <property type="entry name" value="MUG113"/>
    <property type="match status" value="1"/>
</dbReference>
<evidence type="ECO:0000313" key="2">
    <source>
        <dbReference type="EMBL" id="EFV43498.1"/>
    </source>
</evidence>
<evidence type="ECO:0000313" key="3">
    <source>
        <dbReference type="Proteomes" id="UP000006034"/>
    </source>
</evidence>
<dbReference type="InterPro" id="IPR018306">
    <property type="entry name" value="Phage_T5_Orf172_DNA-bd"/>
</dbReference>
<reference evidence="2 3" key="2">
    <citation type="submission" date="2013-04" db="EMBL/GenBank/DDBJ databases">
        <title>The Genome Sequence of Bilophila wadsworthia 3_1_6.</title>
        <authorList>
            <consortium name="The Broad Institute Genomics Platform"/>
            <person name="Earl A."/>
            <person name="Ward D."/>
            <person name="Feldgarden M."/>
            <person name="Gevers D."/>
            <person name="Sibley C."/>
            <person name="Strauss J."/>
            <person name="Allen-Vercoe E."/>
            <person name="Walker B."/>
            <person name="Young S."/>
            <person name="Zeng Q."/>
            <person name="Gargeya S."/>
            <person name="Fitzgerald M."/>
            <person name="Haas B."/>
            <person name="Abouelleil A."/>
            <person name="Allen A.W."/>
            <person name="Alvarado L."/>
            <person name="Arachchi H.M."/>
            <person name="Berlin A.M."/>
            <person name="Chapman S.B."/>
            <person name="Gainer-Dewar J."/>
            <person name="Goldberg J."/>
            <person name="Griggs A."/>
            <person name="Gujja S."/>
            <person name="Hansen M."/>
            <person name="Howarth C."/>
            <person name="Imamovic A."/>
            <person name="Ireland A."/>
            <person name="Larimer J."/>
            <person name="McCowan C."/>
            <person name="Murphy C."/>
            <person name="Pearson M."/>
            <person name="Poon T.W."/>
            <person name="Priest M."/>
            <person name="Roberts A."/>
            <person name="Saif S."/>
            <person name="Shea T."/>
            <person name="Sisk P."/>
            <person name="Sykes S."/>
            <person name="Wortman J."/>
            <person name="Nusbaum C."/>
            <person name="Birren B."/>
        </authorList>
    </citation>
    <scope>NUCLEOTIDE SEQUENCE [LARGE SCALE GENOMIC DNA]</scope>
    <source>
        <strain evidence="2 3">3_1_6</strain>
    </source>
</reference>